<gene>
    <name evidence="1" type="ORF">M5I08_20810</name>
</gene>
<dbReference type="EMBL" id="CP097320">
    <property type="protein sequence ID" value="UQX10489.1"/>
    <property type="molecule type" value="Genomic_DNA"/>
</dbReference>
<dbReference type="RefSeq" id="WP_219070880.1">
    <property type="nucleotide sequence ID" value="NZ_CAJUXY010000142.1"/>
</dbReference>
<keyword evidence="2" id="KW-1185">Reference proteome</keyword>
<sequence>MSMLIADRDIVCGIYPKKEVDWAGVAQAVKAGVPPEECRKSLSNHAGLFAVKLLDDSAGGLAADPDRLLEIAAGGTGFMLIKRGVFDTLSEVVPEYAPDERSIKECYATTTDLESGRLITEDYHFCGLARTHGFKIYAAPWVRLGHAGTYVFDRHFDLNWLNLSDGSEIDPSG</sequence>
<organism evidence="1 2">
    <name type="scientific">Candidatus Mycobacterium methanotrophicum</name>
    <dbReference type="NCBI Taxonomy" id="2943498"/>
    <lineage>
        <taxon>Bacteria</taxon>
        <taxon>Bacillati</taxon>
        <taxon>Actinomycetota</taxon>
        <taxon>Actinomycetes</taxon>
        <taxon>Mycobacteriales</taxon>
        <taxon>Mycobacteriaceae</taxon>
        <taxon>Mycobacterium</taxon>
    </lineage>
</organism>
<reference evidence="1" key="1">
    <citation type="submission" date="2022-05" db="EMBL/GenBank/DDBJ databases">
        <title>A methanotrophic Mycobacterium dominates a cave microbial ecosystem.</title>
        <authorList>
            <person name="Van Spanning R.J.M."/>
            <person name="Guan Q."/>
            <person name="Melkonian C."/>
            <person name="Gallant J."/>
            <person name="Polerecky L."/>
            <person name="Flot J.-F."/>
            <person name="Brandt B.W."/>
            <person name="Braster M."/>
            <person name="Iturbe Espinoza P."/>
            <person name="Aerts J."/>
            <person name="Meima-Franke M."/>
            <person name="Piersma S.R."/>
            <person name="Bunduc C."/>
            <person name="Ummels R."/>
            <person name="Pain A."/>
            <person name="Fleming E.J."/>
            <person name="van der Wel N."/>
            <person name="Gherman V.D."/>
            <person name="Sarbu S.M."/>
            <person name="Bodelier P.L.E."/>
            <person name="Bitter W."/>
        </authorList>
    </citation>
    <scope>NUCLEOTIDE SEQUENCE</scope>
    <source>
        <strain evidence="1">Sulfur Cave</strain>
    </source>
</reference>
<name>A0ABY4QIW4_9MYCO</name>
<dbReference type="Proteomes" id="UP001056610">
    <property type="component" value="Chromosome"/>
</dbReference>
<evidence type="ECO:0000313" key="1">
    <source>
        <dbReference type="EMBL" id="UQX10489.1"/>
    </source>
</evidence>
<accession>A0ABY4QIW4</accession>
<evidence type="ECO:0000313" key="2">
    <source>
        <dbReference type="Proteomes" id="UP001056610"/>
    </source>
</evidence>
<protein>
    <submittedName>
        <fullName evidence="1">Uncharacterized protein</fullName>
    </submittedName>
</protein>
<proteinExistence type="predicted"/>